<reference evidence="1" key="1">
    <citation type="submission" date="2020-08" db="EMBL/GenBank/DDBJ databases">
        <title>Multicomponent nature underlies the extraordinary mechanical properties of spider dragline silk.</title>
        <authorList>
            <person name="Kono N."/>
            <person name="Nakamura H."/>
            <person name="Mori M."/>
            <person name="Yoshida Y."/>
            <person name="Ohtoshi R."/>
            <person name="Malay A.D."/>
            <person name="Moran D.A.P."/>
            <person name="Tomita M."/>
            <person name="Numata K."/>
            <person name="Arakawa K."/>
        </authorList>
    </citation>
    <scope>NUCLEOTIDE SEQUENCE</scope>
</reference>
<evidence type="ECO:0000313" key="1">
    <source>
        <dbReference type="EMBL" id="GFT71770.1"/>
    </source>
</evidence>
<organism evidence="1 2">
    <name type="scientific">Nephila pilipes</name>
    <name type="common">Giant wood spider</name>
    <name type="synonym">Nephila maculata</name>
    <dbReference type="NCBI Taxonomy" id="299642"/>
    <lineage>
        <taxon>Eukaryota</taxon>
        <taxon>Metazoa</taxon>
        <taxon>Ecdysozoa</taxon>
        <taxon>Arthropoda</taxon>
        <taxon>Chelicerata</taxon>
        <taxon>Arachnida</taxon>
        <taxon>Araneae</taxon>
        <taxon>Araneomorphae</taxon>
        <taxon>Entelegynae</taxon>
        <taxon>Araneoidea</taxon>
        <taxon>Nephilidae</taxon>
        <taxon>Nephila</taxon>
    </lineage>
</organism>
<comment type="caution">
    <text evidence="1">The sequence shown here is derived from an EMBL/GenBank/DDBJ whole genome shotgun (WGS) entry which is preliminary data.</text>
</comment>
<dbReference type="Proteomes" id="UP000887013">
    <property type="component" value="Unassembled WGS sequence"/>
</dbReference>
<evidence type="ECO:0000313" key="2">
    <source>
        <dbReference type="Proteomes" id="UP000887013"/>
    </source>
</evidence>
<dbReference type="OrthoDB" id="6471864at2759"/>
<protein>
    <submittedName>
        <fullName evidence="1">Uncharacterized protein</fullName>
    </submittedName>
</protein>
<keyword evidence="2" id="KW-1185">Reference proteome</keyword>
<sequence length="111" mass="12568">MAELIASIEQGIQLNNAVVTRSAEKIHLTEVGKEISARGQVDLPLKLVSTSEGKEETQFEIPPFEGRKEIILEKINGSEFQEEQKQCKDLWIRPDQELIKSLRFITGNYLG</sequence>
<dbReference type="AlphaFoldDB" id="A0A8X6U2G7"/>
<dbReference type="EMBL" id="BMAW01070103">
    <property type="protein sequence ID" value="GFT71770.1"/>
    <property type="molecule type" value="Genomic_DNA"/>
</dbReference>
<accession>A0A8X6U2G7</accession>
<name>A0A8X6U2G7_NEPPI</name>
<gene>
    <name evidence="1" type="ORF">NPIL_288621</name>
</gene>
<proteinExistence type="predicted"/>